<keyword evidence="12" id="KW-0966">Cell projection</keyword>
<evidence type="ECO:0000256" key="17">
    <source>
        <dbReference type="ARBA" id="ARBA00040123"/>
    </source>
</evidence>
<dbReference type="GO" id="GO:0006631">
    <property type="term" value="P:fatty acid metabolic process"/>
    <property type="evidence" value="ECO:0007669"/>
    <property type="project" value="UniProtKB-KW"/>
</dbReference>
<keyword evidence="11" id="KW-0472">Membrane</keyword>
<keyword evidence="5" id="KW-0963">Cytoplasm</keyword>
<protein>
    <recommendedName>
        <fullName evidence="17">Acyl-coenzyme A thioesterase THEM4</fullName>
        <ecNumber evidence="16">3.1.2.2</ecNumber>
    </recommendedName>
    <alternativeName>
        <fullName evidence="18">Thioesterase superfamily member 4</fullName>
    </alternativeName>
</protein>
<evidence type="ECO:0000256" key="3">
    <source>
        <dbReference type="ARBA" id="ARBA00004632"/>
    </source>
</evidence>
<evidence type="ECO:0000256" key="19">
    <source>
        <dbReference type="ARBA" id="ARBA00047588"/>
    </source>
</evidence>
<comment type="caution">
    <text evidence="25">The sequence shown here is derived from an EMBL/GenBank/DDBJ whole genome shotgun (WGS) entry which is preliminary data.</text>
</comment>
<keyword evidence="9" id="KW-0809">Transit peptide</keyword>
<name>A0A9X4M9Z5_9ACTN</name>
<comment type="catalytic activity">
    <reaction evidence="21">
        <text>decanoyl-CoA + H2O = decanoate + CoA + H(+)</text>
        <dbReference type="Rhea" id="RHEA:40059"/>
        <dbReference type="ChEBI" id="CHEBI:15377"/>
        <dbReference type="ChEBI" id="CHEBI:15378"/>
        <dbReference type="ChEBI" id="CHEBI:27689"/>
        <dbReference type="ChEBI" id="CHEBI:57287"/>
        <dbReference type="ChEBI" id="CHEBI:61430"/>
    </reaction>
    <physiologicalReaction direction="left-to-right" evidence="21">
        <dbReference type="Rhea" id="RHEA:40060"/>
    </physiologicalReaction>
</comment>
<dbReference type="GO" id="GO:0016020">
    <property type="term" value="C:membrane"/>
    <property type="evidence" value="ECO:0007669"/>
    <property type="project" value="UniProtKB-SubCell"/>
</dbReference>
<gene>
    <name evidence="25" type="ORF">NVS88_19115</name>
</gene>
<comment type="catalytic activity">
    <reaction evidence="13">
        <text>(5Z,8Z,11Z,14Z)-eicosatetraenoyl-CoA + H2O = (5Z,8Z,11Z,14Z)-eicosatetraenoate + CoA + H(+)</text>
        <dbReference type="Rhea" id="RHEA:40151"/>
        <dbReference type="ChEBI" id="CHEBI:15377"/>
        <dbReference type="ChEBI" id="CHEBI:15378"/>
        <dbReference type="ChEBI" id="CHEBI:32395"/>
        <dbReference type="ChEBI" id="CHEBI:57287"/>
        <dbReference type="ChEBI" id="CHEBI:57368"/>
    </reaction>
    <physiologicalReaction direction="left-to-right" evidence="13">
        <dbReference type="Rhea" id="RHEA:40152"/>
    </physiologicalReaction>
</comment>
<sequence length="207" mass="22320">MQFPVEDIDADELARREALFGPLADTVRELIDVTIRSEADEDTILEAAQRIRDVTKRLNDRRCEGGFGVRFTEHGHMMTWGNAVSGLRNAIAPPLVVEQAADGGMCSDFTLGAAYEGPPGLVHGGVCALVLDQVCGMAASTAKPNLTGTLSLRYRRPTPLGPVRARARIDRIEGVKTFVVGELYDADGNVTVSAEGVFILPAWARGR</sequence>
<comment type="subcellular location">
    <subcellularLocation>
        <location evidence="3">Cell projection</location>
        <location evidence="3">Ruffle membrane</location>
    </subcellularLocation>
    <subcellularLocation>
        <location evidence="2">Cytoplasm</location>
    </subcellularLocation>
    <subcellularLocation>
        <location evidence="1">Membrane</location>
        <topology evidence="1">Peripheral membrane protein</topology>
    </subcellularLocation>
</comment>
<evidence type="ECO:0000256" key="6">
    <source>
        <dbReference type="ARBA" id="ARBA00022703"/>
    </source>
</evidence>
<dbReference type="EC" id="3.1.2.2" evidence="16"/>
<evidence type="ECO:0000256" key="18">
    <source>
        <dbReference type="ARBA" id="ARBA00043210"/>
    </source>
</evidence>
<proteinExistence type="inferred from homology"/>
<evidence type="ECO:0000256" key="8">
    <source>
        <dbReference type="ARBA" id="ARBA00022832"/>
    </source>
</evidence>
<keyword evidence="26" id="KW-1185">Reference proteome</keyword>
<comment type="catalytic activity">
    <reaction evidence="14">
        <text>(9Z)-octadecenoyl-CoA + H2O = (9Z)-octadecenoate + CoA + H(+)</text>
        <dbReference type="Rhea" id="RHEA:40139"/>
        <dbReference type="ChEBI" id="CHEBI:15377"/>
        <dbReference type="ChEBI" id="CHEBI:15378"/>
        <dbReference type="ChEBI" id="CHEBI:30823"/>
        <dbReference type="ChEBI" id="CHEBI:57287"/>
        <dbReference type="ChEBI" id="CHEBI:57387"/>
    </reaction>
    <physiologicalReaction direction="left-to-right" evidence="14">
        <dbReference type="Rhea" id="RHEA:40140"/>
    </physiologicalReaction>
</comment>
<evidence type="ECO:0000256" key="4">
    <source>
        <dbReference type="ARBA" id="ARBA00022475"/>
    </source>
</evidence>
<evidence type="ECO:0000256" key="20">
    <source>
        <dbReference type="ARBA" id="ARBA00047734"/>
    </source>
</evidence>
<comment type="catalytic activity">
    <reaction evidence="22">
        <text>dodecanoyl-CoA + H2O = dodecanoate + CoA + H(+)</text>
        <dbReference type="Rhea" id="RHEA:30135"/>
        <dbReference type="ChEBI" id="CHEBI:15377"/>
        <dbReference type="ChEBI" id="CHEBI:15378"/>
        <dbReference type="ChEBI" id="CHEBI:18262"/>
        <dbReference type="ChEBI" id="CHEBI:57287"/>
        <dbReference type="ChEBI" id="CHEBI:57375"/>
    </reaction>
    <physiologicalReaction direction="left-to-right" evidence="22">
        <dbReference type="Rhea" id="RHEA:30136"/>
    </physiologicalReaction>
</comment>
<evidence type="ECO:0000256" key="1">
    <source>
        <dbReference type="ARBA" id="ARBA00004170"/>
    </source>
</evidence>
<evidence type="ECO:0000256" key="21">
    <source>
        <dbReference type="ARBA" id="ARBA00047969"/>
    </source>
</evidence>
<dbReference type="RefSeq" id="WP_332520620.1">
    <property type="nucleotide sequence ID" value="NZ_JANRHA010000015.1"/>
</dbReference>
<evidence type="ECO:0000256" key="22">
    <source>
        <dbReference type="ARBA" id="ARBA00048074"/>
    </source>
</evidence>
<evidence type="ECO:0000313" key="26">
    <source>
        <dbReference type="Proteomes" id="UP001152755"/>
    </source>
</evidence>
<dbReference type="GO" id="GO:0005737">
    <property type="term" value="C:cytoplasm"/>
    <property type="evidence" value="ECO:0007669"/>
    <property type="project" value="UniProtKB-SubCell"/>
</dbReference>
<dbReference type="GO" id="GO:0016787">
    <property type="term" value="F:hydrolase activity"/>
    <property type="evidence" value="ECO:0007669"/>
    <property type="project" value="UniProtKB-KW"/>
</dbReference>
<organism evidence="25 26">
    <name type="scientific">Speluncibacter jeojiensis</name>
    <dbReference type="NCBI Taxonomy" id="2710754"/>
    <lineage>
        <taxon>Bacteria</taxon>
        <taxon>Bacillati</taxon>
        <taxon>Actinomycetota</taxon>
        <taxon>Actinomycetes</taxon>
        <taxon>Mycobacteriales</taxon>
        <taxon>Speluncibacteraceae</taxon>
        <taxon>Speluncibacter</taxon>
    </lineage>
</organism>
<evidence type="ECO:0000259" key="24">
    <source>
        <dbReference type="Pfam" id="PF03061"/>
    </source>
</evidence>
<comment type="catalytic activity">
    <reaction evidence="23">
        <text>tetradecanoyl-CoA + H2O = tetradecanoate + CoA + H(+)</text>
        <dbReference type="Rhea" id="RHEA:40119"/>
        <dbReference type="ChEBI" id="CHEBI:15377"/>
        <dbReference type="ChEBI" id="CHEBI:15378"/>
        <dbReference type="ChEBI" id="CHEBI:30807"/>
        <dbReference type="ChEBI" id="CHEBI:57287"/>
        <dbReference type="ChEBI" id="CHEBI:57385"/>
    </reaction>
    <physiologicalReaction direction="left-to-right" evidence="23">
        <dbReference type="Rhea" id="RHEA:40120"/>
    </physiologicalReaction>
</comment>
<comment type="catalytic activity">
    <reaction evidence="20">
        <text>hexadecanoyl-CoA + H2O = hexadecanoate + CoA + H(+)</text>
        <dbReference type="Rhea" id="RHEA:16645"/>
        <dbReference type="ChEBI" id="CHEBI:7896"/>
        <dbReference type="ChEBI" id="CHEBI:15377"/>
        <dbReference type="ChEBI" id="CHEBI:15378"/>
        <dbReference type="ChEBI" id="CHEBI:57287"/>
        <dbReference type="ChEBI" id="CHEBI:57379"/>
        <dbReference type="EC" id="3.1.2.2"/>
    </reaction>
    <physiologicalReaction direction="left-to-right" evidence="20">
        <dbReference type="Rhea" id="RHEA:16646"/>
    </physiologicalReaction>
</comment>
<evidence type="ECO:0000256" key="12">
    <source>
        <dbReference type="ARBA" id="ARBA00023273"/>
    </source>
</evidence>
<dbReference type="AlphaFoldDB" id="A0A9X4M9Z5"/>
<keyword evidence="6" id="KW-0053">Apoptosis</keyword>
<comment type="similarity">
    <text evidence="15">Belongs to the THEM4/THEM5 thioesterase family.</text>
</comment>
<evidence type="ECO:0000256" key="16">
    <source>
        <dbReference type="ARBA" id="ARBA00038848"/>
    </source>
</evidence>
<dbReference type="CDD" id="cd03443">
    <property type="entry name" value="PaaI_thioesterase"/>
    <property type="match status" value="1"/>
</dbReference>
<evidence type="ECO:0000256" key="13">
    <source>
        <dbReference type="ARBA" id="ARBA00035852"/>
    </source>
</evidence>
<dbReference type="InterPro" id="IPR029069">
    <property type="entry name" value="HotDog_dom_sf"/>
</dbReference>
<evidence type="ECO:0000256" key="10">
    <source>
        <dbReference type="ARBA" id="ARBA00023098"/>
    </source>
</evidence>
<evidence type="ECO:0000313" key="25">
    <source>
        <dbReference type="EMBL" id="MDG3016666.1"/>
    </source>
</evidence>
<dbReference type="InterPro" id="IPR052365">
    <property type="entry name" value="THEM4/THEM5_acyl-CoA_thioest"/>
</dbReference>
<dbReference type="PANTHER" id="PTHR12418:SF19">
    <property type="entry name" value="ACYL-COENZYME A THIOESTERASE THEM4"/>
    <property type="match status" value="1"/>
</dbReference>
<dbReference type="Proteomes" id="UP001152755">
    <property type="component" value="Unassembled WGS sequence"/>
</dbReference>
<keyword evidence="7" id="KW-0378">Hydrolase</keyword>
<reference evidence="25" key="1">
    <citation type="submission" date="2022-08" db="EMBL/GenBank/DDBJ databases">
        <title>Genome analysis of Corynebacteriales strain.</title>
        <authorList>
            <person name="Lee S.D."/>
        </authorList>
    </citation>
    <scope>NUCLEOTIDE SEQUENCE</scope>
    <source>
        <strain evidence="25">D3-21</strain>
    </source>
</reference>
<keyword evidence="10" id="KW-0443">Lipid metabolism</keyword>
<dbReference type="Pfam" id="PF03061">
    <property type="entry name" value="4HBT"/>
    <property type="match status" value="1"/>
</dbReference>
<evidence type="ECO:0000256" key="7">
    <source>
        <dbReference type="ARBA" id="ARBA00022801"/>
    </source>
</evidence>
<evidence type="ECO:0000256" key="14">
    <source>
        <dbReference type="ARBA" id="ARBA00037002"/>
    </source>
</evidence>
<keyword evidence="4" id="KW-1003">Cell membrane</keyword>
<evidence type="ECO:0000256" key="15">
    <source>
        <dbReference type="ARBA" id="ARBA00038456"/>
    </source>
</evidence>
<evidence type="ECO:0000256" key="23">
    <source>
        <dbReference type="ARBA" id="ARBA00048180"/>
    </source>
</evidence>
<comment type="catalytic activity">
    <reaction evidence="19">
        <text>octanoyl-CoA + H2O = octanoate + CoA + H(+)</text>
        <dbReference type="Rhea" id="RHEA:30143"/>
        <dbReference type="ChEBI" id="CHEBI:15377"/>
        <dbReference type="ChEBI" id="CHEBI:15378"/>
        <dbReference type="ChEBI" id="CHEBI:25646"/>
        <dbReference type="ChEBI" id="CHEBI:57287"/>
        <dbReference type="ChEBI" id="CHEBI:57386"/>
    </reaction>
    <physiologicalReaction direction="left-to-right" evidence="19">
        <dbReference type="Rhea" id="RHEA:30144"/>
    </physiologicalReaction>
</comment>
<keyword evidence="8" id="KW-0276">Fatty acid metabolism</keyword>
<dbReference type="PANTHER" id="PTHR12418">
    <property type="entry name" value="ACYL-COENZYME A THIOESTERASE THEM4"/>
    <property type="match status" value="1"/>
</dbReference>
<evidence type="ECO:0000256" key="2">
    <source>
        <dbReference type="ARBA" id="ARBA00004496"/>
    </source>
</evidence>
<dbReference type="EMBL" id="JANRHA010000015">
    <property type="protein sequence ID" value="MDG3016666.1"/>
    <property type="molecule type" value="Genomic_DNA"/>
</dbReference>
<evidence type="ECO:0000256" key="9">
    <source>
        <dbReference type="ARBA" id="ARBA00022946"/>
    </source>
</evidence>
<evidence type="ECO:0000256" key="5">
    <source>
        <dbReference type="ARBA" id="ARBA00022490"/>
    </source>
</evidence>
<feature type="domain" description="Thioesterase" evidence="24">
    <location>
        <begin position="120"/>
        <end position="190"/>
    </location>
</feature>
<accession>A0A9X4M9Z5</accession>
<dbReference type="Gene3D" id="3.10.129.10">
    <property type="entry name" value="Hotdog Thioesterase"/>
    <property type="match status" value="1"/>
</dbReference>
<evidence type="ECO:0000256" key="11">
    <source>
        <dbReference type="ARBA" id="ARBA00023136"/>
    </source>
</evidence>
<dbReference type="SUPFAM" id="SSF54637">
    <property type="entry name" value="Thioesterase/thiol ester dehydrase-isomerase"/>
    <property type="match status" value="1"/>
</dbReference>
<dbReference type="InterPro" id="IPR006683">
    <property type="entry name" value="Thioestr_dom"/>
</dbReference>